<dbReference type="OrthoDB" id="674604at2759"/>
<accession>A0A0D2CKG2</accession>
<feature type="domain" description="Heterokaryon incompatibility" evidence="3">
    <location>
        <begin position="22"/>
        <end position="108"/>
    </location>
</feature>
<sequence length="662" mass="73960">MHLLSVHSRRLKRFEGTDVPLYAILSHTWGADEISFQDIGVSGVEKRSGYEKVRKTCEIAAADGFDYVWIDTCCIDKKSSAELSEAINSMYRWYQEAALCYVYLCDFGPNSGAYEIYPQDLRGCRWFKRGWTLQELIAPPIVIFLDQMWHEIGTKWTLSNMLTKITRIPESILQGGDLGLASVAQRMSWASHRKTTRLEDRAYSLMGIFGVNMPLLYGEGEKAFIRLQEEIMKTTGDCSILAWYEVSNDRVAGALAPSPDSFDRCTDMVLAAHGISPSDVIIVDGKGIHLKAWYWERKHPHFDQLLVLPCELKSKTDCVALRVRLLSEKEAYFERVDGGWQFFPAPWDTSLRRKSVCIRQGYHRTNCGSNLSRAAAYGNAKVVQLHLDQAADPNTSFYRNRTALEHAAMRGHEVLVSMLLREGVDAVFVNADGKTPIHHAIRAGHEAVVRMLIQRLPHVDYRFDKGKTPLMLAVEQGREKLVDILLEEGADLEAKDDDAATALTVAVVEGNGKMVRLLLERGADLEATTRDGETPLAIAARTGNEEVVRVLLEHSAYLEAQNNSRDTPLLLAIENGHENVVGVLLEAGADHTVRARDGLTALDLVRVSCNKAIVQVVASCPTEPSERTRRQDLNGTIKDSGKQDFNGDAKTGRIRKSCHDGY</sequence>
<evidence type="ECO:0000256" key="2">
    <source>
        <dbReference type="SAM" id="MobiDB-lite"/>
    </source>
</evidence>
<gene>
    <name evidence="5" type="ORF">PV07_03287</name>
</gene>
<dbReference type="SUPFAM" id="SSF48403">
    <property type="entry name" value="Ankyrin repeat"/>
    <property type="match status" value="1"/>
</dbReference>
<feature type="repeat" description="ANK" evidence="1">
    <location>
        <begin position="432"/>
        <end position="464"/>
    </location>
</feature>
<proteinExistence type="predicted"/>
<dbReference type="Proteomes" id="UP000054466">
    <property type="component" value="Unassembled WGS sequence"/>
</dbReference>
<keyword evidence="1" id="KW-0040">ANK repeat</keyword>
<dbReference type="HOGENOM" id="CLU_000288_138_8_1"/>
<dbReference type="GeneID" id="27342481"/>
<keyword evidence="6" id="KW-1185">Reference proteome</keyword>
<dbReference type="Pfam" id="PF06985">
    <property type="entry name" value="HET"/>
    <property type="match status" value="1"/>
</dbReference>
<dbReference type="AlphaFoldDB" id="A0A0D2CKG2"/>
<feature type="repeat" description="ANK" evidence="1">
    <location>
        <begin position="399"/>
        <end position="431"/>
    </location>
</feature>
<feature type="region of interest" description="Disordered" evidence="2">
    <location>
        <begin position="623"/>
        <end position="651"/>
    </location>
</feature>
<organism evidence="5 6">
    <name type="scientific">Cladophialophora immunda</name>
    <dbReference type="NCBI Taxonomy" id="569365"/>
    <lineage>
        <taxon>Eukaryota</taxon>
        <taxon>Fungi</taxon>
        <taxon>Dikarya</taxon>
        <taxon>Ascomycota</taxon>
        <taxon>Pezizomycotina</taxon>
        <taxon>Eurotiomycetes</taxon>
        <taxon>Chaetothyriomycetidae</taxon>
        <taxon>Chaetothyriales</taxon>
        <taxon>Herpotrichiellaceae</taxon>
        <taxon>Cladophialophora</taxon>
    </lineage>
</organism>
<dbReference type="VEuPathDB" id="FungiDB:PV07_03287"/>
<evidence type="ECO:0000313" key="5">
    <source>
        <dbReference type="EMBL" id="KIW31678.1"/>
    </source>
</evidence>
<dbReference type="STRING" id="569365.A0A0D2CKG2"/>
<dbReference type="Pfam" id="PF00023">
    <property type="entry name" value="Ank"/>
    <property type="match status" value="1"/>
</dbReference>
<dbReference type="InterPro" id="IPR010730">
    <property type="entry name" value="HET"/>
</dbReference>
<dbReference type="RefSeq" id="XP_016251894.1">
    <property type="nucleotide sequence ID" value="XM_016389992.1"/>
</dbReference>
<dbReference type="InterPro" id="IPR002110">
    <property type="entry name" value="Ankyrin_rpt"/>
</dbReference>
<dbReference type="PRINTS" id="PR01415">
    <property type="entry name" value="ANKYRIN"/>
</dbReference>
<dbReference type="PROSITE" id="PS50088">
    <property type="entry name" value="ANK_REPEAT"/>
    <property type="match status" value="6"/>
</dbReference>
<dbReference type="InterPro" id="IPR058525">
    <property type="entry name" value="DUF8212"/>
</dbReference>
<dbReference type="SMART" id="SM00248">
    <property type="entry name" value="ANK"/>
    <property type="match status" value="7"/>
</dbReference>
<dbReference type="PANTHER" id="PTHR10622">
    <property type="entry name" value="HET DOMAIN-CONTAINING PROTEIN"/>
    <property type="match status" value="1"/>
</dbReference>
<feature type="repeat" description="ANK" evidence="1">
    <location>
        <begin position="465"/>
        <end position="497"/>
    </location>
</feature>
<feature type="compositionally biased region" description="Basic and acidic residues" evidence="2">
    <location>
        <begin position="639"/>
        <end position="651"/>
    </location>
</feature>
<feature type="repeat" description="ANK" evidence="1">
    <location>
        <begin position="531"/>
        <end position="563"/>
    </location>
</feature>
<evidence type="ECO:0000259" key="3">
    <source>
        <dbReference type="Pfam" id="PF06985"/>
    </source>
</evidence>
<feature type="repeat" description="ANK" evidence="1">
    <location>
        <begin position="498"/>
        <end position="530"/>
    </location>
</feature>
<evidence type="ECO:0000259" key="4">
    <source>
        <dbReference type="Pfam" id="PF26640"/>
    </source>
</evidence>
<reference evidence="5 6" key="1">
    <citation type="submission" date="2015-01" db="EMBL/GenBank/DDBJ databases">
        <title>The Genome Sequence of Cladophialophora immunda CBS83496.</title>
        <authorList>
            <consortium name="The Broad Institute Genomics Platform"/>
            <person name="Cuomo C."/>
            <person name="de Hoog S."/>
            <person name="Gorbushina A."/>
            <person name="Stielow B."/>
            <person name="Teixiera M."/>
            <person name="Abouelleil A."/>
            <person name="Chapman S.B."/>
            <person name="Priest M."/>
            <person name="Young S.K."/>
            <person name="Wortman J."/>
            <person name="Nusbaum C."/>
            <person name="Birren B."/>
        </authorList>
    </citation>
    <scope>NUCLEOTIDE SEQUENCE [LARGE SCALE GENOMIC DNA]</scope>
    <source>
        <strain evidence="5 6">CBS 83496</strain>
    </source>
</reference>
<dbReference type="PROSITE" id="PS50297">
    <property type="entry name" value="ANK_REP_REGION"/>
    <property type="match status" value="6"/>
</dbReference>
<feature type="domain" description="DUF8212" evidence="4">
    <location>
        <begin position="222"/>
        <end position="249"/>
    </location>
</feature>
<dbReference type="Pfam" id="PF12796">
    <property type="entry name" value="Ank_2"/>
    <property type="match status" value="2"/>
</dbReference>
<name>A0A0D2CKG2_9EURO</name>
<protein>
    <submittedName>
        <fullName evidence="5">Uncharacterized protein</fullName>
    </submittedName>
</protein>
<dbReference type="Gene3D" id="1.25.40.20">
    <property type="entry name" value="Ankyrin repeat-containing domain"/>
    <property type="match status" value="3"/>
</dbReference>
<dbReference type="PANTHER" id="PTHR10622:SF12">
    <property type="entry name" value="HET DOMAIN-CONTAINING PROTEIN"/>
    <property type="match status" value="1"/>
</dbReference>
<dbReference type="InterPro" id="IPR036770">
    <property type="entry name" value="Ankyrin_rpt-contain_sf"/>
</dbReference>
<evidence type="ECO:0000256" key="1">
    <source>
        <dbReference type="PROSITE-ProRule" id="PRU00023"/>
    </source>
</evidence>
<dbReference type="EMBL" id="KN847041">
    <property type="protein sequence ID" value="KIW31678.1"/>
    <property type="molecule type" value="Genomic_DNA"/>
</dbReference>
<evidence type="ECO:0000313" key="6">
    <source>
        <dbReference type="Proteomes" id="UP000054466"/>
    </source>
</evidence>
<dbReference type="Pfam" id="PF26640">
    <property type="entry name" value="DUF8212"/>
    <property type="match status" value="1"/>
</dbReference>
<feature type="repeat" description="ANK" evidence="1">
    <location>
        <begin position="564"/>
        <end position="596"/>
    </location>
</feature>